<evidence type="ECO:0000313" key="3">
    <source>
        <dbReference type="EMBL" id="KAF5344322.1"/>
    </source>
</evidence>
<accession>A0A8H5FPS2</accession>
<evidence type="ECO:0008006" key="5">
    <source>
        <dbReference type="Google" id="ProtNLM"/>
    </source>
</evidence>
<name>A0A8H5FPS2_9AGAR</name>
<dbReference type="Pfam" id="PF05522">
    <property type="entry name" value="Metallothio_6"/>
    <property type="match status" value="1"/>
</dbReference>
<reference evidence="3 4" key="1">
    <citation type="journal article" date="2020" name="ISME J.">
        <title>Uncovering the hidden diversity of litter-decomposition mechanisms in mushroom-forming fungi.</title>
        <authorList>
            <person name="Floudas D."/>
            <person name="Bentzer J."/>
            <person name="Ahren D."/>
            <person name="Johansson T."/>
            <person name="Persson P."/>
            <person name="Tunlid A."/>
        </authorList>
    </citation>
    <scope>NUCLEOTIDE SEQUENCE [LARGE SCALE GENOMIC DNA]</scope>
    <source>
        <strain evidence="3 4">CBS 146.42</strain>
    </source>
</reference>
<sequence length="69" mass="7462">MVVEIPQHAPLGPKEEAILLAIYDPQCPTINDYFHHITNVLVDYHCGNANCGCGDNCKCEAGNCKCGAK</sequence>
<gene>
    <name evidence="3" type="ORF">D9756_011322</name>
</gene>
<evidence type="ECO:0000256" key="2">
    <source>
        <dbReference type="ARBA" id="ARBA00022851"/>
    </source>
</evidence>
<protein>
    <recommendedName>
        <fullName evidence="5">Metallothionein</fullName>
    </recommendedName>
</protein>
<keyword evidence="2" id="KW-0480">Metal-thiolate cluster</keyword>
<organism evidence="3 4">
    <name type="scientific">Leucocoprinus leucothites</name>
    <dbReference type="NCBI Taxonomy" id="201217"/>
    <lineage>
        <taxon>Eukaryota</taxon>
        <taxon>Fungi</taxon>
        <taxon>Dikarya</taxon>
        <taxon>Basidiomycota</taxon>
        <taxon>Agaricomycotina</taxon>
        <taxon>Agaricomycetes</taxon>
        <taxon>Agaricomycetidae</taxon>
        <taxon>Agaricales</taxon>
        <taxon>Agaricineae</taxon>
        <taxon>Agaricaceae</taxon>
        <taxon>Leucocoprinus</taxon>
    </lineage>
</organism>
<evidence type="ECO:0000256" key="1">
    <source>
        <dbReference type="ARBA" id="ARBA00022723"/>
    </source>
</evidence>
<proteinExistence type="predicted"/>
<dbReference type="EMBL" id="JAACJO010000067">
    <property type="protein sequence ID" value="KAF5344322.1"/>
    <property type="molecule type" value="Genomic_DNA"/>
</dbReference>
<dbReference type="InterPro" id="IPR017980">
    <property type="entry name" value="Metalthion_4_echinoid/annelid"/>
</dbReference>
<comment type="caution">
    <text evidence="3">The sequence shown here is derived from an EMBL/GenBank/DDBJ whole genome shotgun (WGS) entry which is preliminary data.</text>
</comment>
<evidence type="ECO:0000313" key="4">
    <source>
        <dbReference type="Proteomes" id="UP000559027"/>
    </source>
</evidence>
<keyword evidence="1" id="KW-0479">Metal-binding</keyword>
<dbReference type="Proteomes" id="UP000559027">
    <property type="component" value="Unassembled WGS sequence"/>
</dbReference>
<dbReference type="AlphaFoldDB" id="A0A8H5FPS2"/>
<dbReference type="GO" id="GO:0046872">
    <property type="term" value="F:metal ion binding"/>
    <property type="evidence" value="ECO:0007669"/>
    <property type="project" value="UniProtKB-KW"/>
</dbReference>
<keyword evidence="4" id="KW-1185">Reference proteome</keyword>